<organism evidence="4 5">
    <name type="scientific">Maribellus luteus</name>
    <dbReference type="NCBI Taxonomy" id="2305463"/>
    <lineage>
        <taxon>Bacteria</taxon>
        <taxon>Pseudomonadati</taxon>
        <taxon>Bacteroidota</taxon>
        <taxon>Bacteroidia</taxon>
        <taxon>Marinilabiliales</taxon>
        <taxon>Prolixibacteraceae</taxon>
        <taxon>Maribellus</taxon>
    </lineage>
</organism>
<keyword evidence="5" id="KW-1185">Reference proteome</keyword>
<comment type="similarity">
    <text evidence="2">Belongs to the Nudix hydrolase family.</text>
</comment>
<feature type="domain" description="Nudix hydrolase" evidence="3">
    <location>
        <begin position="8"/>
        <end position="140"/>
    </location>
</feature>
<dbReference type="PANTHER" id="PTHR43736">
    <property type="entry name" value="ADP-RIBOSE PYROPHOSPHATASE"/>
    <property type="match status" value="1"/>
</dbReference>
<dbReference type="EMBL" id="QWGR01000001">
    <property type="protein sequence ID" value="RIJ50703.1"/>
    <property type="molecule type" value="Genomic_DNA"/>
</dbReference>
<dbReference type="RefSeq" id="WP_119436171.1">
    <property type="nucleotide sequence ID" value="NZ_QWGR01000001.1"/>
</dbReference>
<dbReference type="Pfam" id="PF00293">
    <property type="entry name" value="NUDIX"/>
    <property type="match status" value="1"/>
</dbReference>
<dbReference type="Gene3D" id="3.90.79.10">
    <property type="entry name" value="Nucleoside Triphosphate Pyrophosphohydrolase"/>
    <property type="match status" value="1"/>
</dbReference>
<evidence type="ECO:0000313" key="5">
    <source>
        <dbReference type="Proteomes" id="UP000265926"/>
    </source>
</evidence>
<comment type="caution">
    <text evidence="4">The sequence shown here is derived from an EMBL/GenBank/DDBJ whole genome shotgun (WGS) entry which is preliminary data.</text>
</comment>
<keyword evidence="1 2" id="KW-0378">Hydrolase</keyword>
<dbReference type="PANTHER" id="PTHR43736:SF1">
    <property type="entry name" value="DIHYDRONEOPTERIN TRIPHOSPHATE DIPHOSPHATASE"/>
    <property type="match status" value="1"/>
</dbReference>
<dbReference type="InterPro" id="IPR015797">
    <property type="entry name" value="NUDIX_hydrolase-like_dom_sf"/>
</dbReference>
<dbReference type="Proteomes" id="UP000265926">
    <property type="component" value="Unassembled WGS sequence"/>
</dbReference>
<gene>
    <name evidence="4" type="ORF">D1614_01885</name>
</gene>
<name>A0A399T9T2_9BACT</name>
<dbReference type="InterPro" id="IPR020084">
    <property type="entry name" value="NUDIX_hydrolase_CS"/>
</dbReference>
<dbReference type="InterPro" id="IPR000086">
    <property type="entry name" value="NUDIX_hydrolase_dom"/>
</dbReference>
<dbReference type="CDD" id="cd18873">
    <property type="entry name" value="NUDIX_NadM_like"/>
    <property type="match status" value="1"/>
</dbReference>
<evidence type="ECO:0000313" key="4">
    <source>
        <dbReference type="EMBL" id="RIJ50703.1"/>
    </source>
</evidence>
<dbReference type="PROSITE" id="PS00893">
    <property type="entry name" value="NUDIX_BOX"/>
    <property type="match status" value="1"/>
</dbReference>
<dbReference type="OrthoDB" id="9786141at2"/>
<evidence type="ECO:0000256" key="2">
    <source>
        <dbReference type="RuleBase" id="RU003476"/>
    </source>
</evidence>
<dbReference type="AlphaFoldDB" id="A0A399T9T2"/>
<evidence type="ECO:0000259" key="3">
    <source>
        <dbReference type="PROSITE" id="PS51462"/>
    </source>
</evidence>
<dbReference type="InterPro" id="IPR020476">
    <property type="entry name" value="Nudix_hydrolase"/>
</dbReference>
<accession>A0A399T9T2</accession>
<proteinExistence type="inferred from homology"/>
<sequence length="140" mass="16026">MYSYPYPRAALTVDAIVFVKQNNNTSVLLIERGREPFKNKWALPGGFIDMAETLEQACIRELEEETGLKVEAMQQFRTYDAIDRDPRHRTISVVHSVQLDEKVPVIGNDDASRAEWFPINELPALAFDHAQILKDFFSAK</sequence>
<dbReference type="PRINTS" id="PR00502">
    <property type="entry name" value="NUDIXFAMILY"/>
</dbReference>
<dbReference type="SUPFAM" id="SSF55811">
    <property type="entry name" value="Nudix"/>
    <property type="match status" value="1"/>
</dbReference>
<dbReference type="PROSITE" id="PS51462">
    <property type="entry name" value="NUDIX"/>
    <property type="match status" value="1"/>
</dbReference>
<protein>
    <submittedName>
        <fullName evidence="4">NUDIX hydrolase</fullName>
    </submittedName>
</protein>
<reference evidence="4 5" key="1">
    <citation type="submission" date="2018-08" db="EMBL/GenBank/DDBJ databases">
        <title>Pallidiluteibacterium maritimus gen. nov., sp. nov., isolated from coastal sediment.</title>
        <authorList>
            <person name="Zhou L.Y."/>
        </authorList>
    </citation>
    <scope>NUCLEOTIDE SEQUENCE [LARGE SCALE GENOMIC DNA]</scope>
    <source>
        <strain evidence="4 5">XSD2</strain>
    </source>
</reference>
<dbReference type="GO" id="GO:0016787">
    <property type="term" value="F:hydrolase activity"/>
    <property type="evidence" value="ECO:0007669"/>
    <property type="project" value="UniProtKB-KW"/>
</dbReference>
<evidence type="ECO:0000256" key="1">
    <source>
        <dbReference type="ARBA" id="ARBA00022801"/>
    </source>
</evidence>